<sequence length="242" mass="27554">MNDNGNASLYGYPPRAKDCPDPGYLYLSDPTNADLRYILGLSWRRQIVLPSASPEAGNTKENGCSRLNEYSYIPIPRDDLNEAQHCLRMKRCGAQFIISEGWPLLESKMEEKQYNQRATMQIFGWPDSGGVWIYRIPRIYLGLSDDDPPRDIGGDLEAGLKALETREAEGIDEKMSYLKMNIEAQDNMDGVCDILRDTGGEFYKSLEDCPEVVDLGLLTPDISRNDWLPPPHLMDRWQRKES</sequence>
<gene>
    <name evidence="1" type="ORF">OHK93_007239</name>
</gene>
<reference evidence="1" key="1">
    <citation type="journal article" date="2023" name="Genome Biol. Evol.">
        <title>First Whole Genome Sequence and Flow Cytometry Genome Size Data for the Lichen-Forming Fungus Ramalina farinacea (Ascomycota).</title>
        <authorList>
            <person name="Llewellyn T."/>
            <person name="Mian S."/>
            <person name="Hill R."/>
            <person name="Leitch I.J."/>
            <person name="Gaya E."/>
        </authorList>
    </citation>
    <scope>NUCLEOTIDE SEQUENCE</scope>
    <source>
        <strain evidence="1">LIQ254RAFAR</strain>
    </source>
</reference>
<name>A0AA43TVC3_9LECA</name>
<accession>A0AA43TVC3</accession>
<dbReference type="EMBL" id="JAPUFD010000006">
    <property type="protein sequence ID" value="MDI1487965.1"/>
    <property type="molecule type" value="Genomic_DNA"/>
</dbReference>
<evidence type="ECO:0000313" key="2">
    <source>
        <dbReference type="Proteomes" id="UP001161017"/>
    </source>
</evidence>
<evidence type="ECO:0000313" key="1">
    <source>
        <dbReference type="EMBL" id="MDI1487965.1"/>
    </source>
</evidence>
<dbReference type="AlphaFoldDB" id="A0AA43TVC3"/>
<dbReference type="Proteomes" id="UP001161017">
    <property type="component" value="Unassembled WGS sequence"/>
</dbReference>
<organism evidence="1 2">
    <name type="scientific">Ramalina farinacea</name>
    <dbReference type="NCBI Taxonomy" id="258253"/>
    <lineage>
        <taxon>Eukaryota</taxon>
        <taxon>Fungi</taxon>
        <taxon>Dikarya</taxon>
        <taxon>Ascomycota</taxon>
        <taxon>Pezizomycotina</taxon>
        <taxon>Lecanoromycetes</taxon>
        <taxon>OSLEUM clade</taxon>
        <taxon>Lecanoromycetidae</taxon>
        <taxon>Lecanorales</taxon>
        <taxon>Lecanorineae</taxon>
        <taxon>Ramalinaceae</taxon>
        <taxon>Ramalina</taxon>
    </lineage>
</organism>
<comment type="caution">
    <text evidence="1">The sequence shown here is derived from an EMBL/GenBank/DDBJ whole genome shotgun (WGS) entry which is preliminary data.</text>
</comment>
<keyword evidence="2" id="KW-1185">Reference proteome</keyword>
<proteinExistence type="predicted"/>
<protein>
    <submittedName>
        <fullName evidence="1">Uncharacterized protein</fullName>
    </submittedName>
</protein>